<evidence type="ECO:0000259" key="5">
    <source>
        <dbReference type="Pfam" id="PF16657"/>
    </source>
</evidence>
<dbReference type="InterPro" id="IPR006047">
    <property type="entry name" value="GH13_cat_dom"/>
</dbReference>
<dbReference type="InterPro" id="IPR032091">
    <property type="entry name" value="Malt_amylase-like_C"/>
</dbReference>
<dbReference type="PANTHER" id="PTHR10357">
    <property type="entry name" value="ALPHA-AMYLASE FAMILY MEMBER"/>
    <property type="match status" value="1"/>
</dbReference>
<evidence type="ECO:0000256" key="3">
    <source>
        <dbReference type="ARBA" id="ARBA00023295"/>
    </source>
</evidence>
<evidence type="ECO:0000256" key="1">
    <source>
        <dbReference type="ARBA" id="ARBA00008061"/>
    </source>
</evidence>
<dbReference type="Gene3D" id="2.60.40.1180">
    <property type="entry name" value="Golgi alpha-mannosidase II"/>
    <property type="match status" value="1"/>
</dbReference>
<feature type="domain" description="Maltogenic amylase-like C-terminal" evidence="5">
    <location>
        <begin position="76"/>
        <end position="147"/>
    </location>
</feature>
<sequence length="154" mass="17475">MRAIYLHSRDNARTPMPWDPSEQGGFTTGKPWLKLNPDHQEINVAKDLADSDGVYHYYQQLIKLRHEEPLVTTGVFELLDPEDPNLFVYLRKGEKETLLVAGNFSAKTQKWQTPESLQQQAATILICNANFSKQLGSTLTLPPFGTVVYKLKQS</sequence>
<dbReference type="AlphaFoldDB" id="A0AAD1AMU6"/>
<evidence type="ECO:0000313" key="6">
    <source>
        <dbReference type="EMBL" id="BAN73438.1"/>
    </source>
</evidence>
<dbReference type="PANTHER" id="PTHR10357:SF179">
    <property type="entry name" value="NEUTRAL AND BASIC AMINO ACID TRANSPORT PROTEIN RBAT"/>
    <property type="match status" value="1"/>
</dbReference>
<organism evidence="6 7">
    <name type="scientific">Lacticaseibacillus casei DSM 20011 = JCM 1134 = ATCC 393</name>
    <dbReference type="NCBI Taxonomy" id="1423732"/>
    <lineage>
        <taxon>Bacteria</taxon>
        <taxon>Bacillati</taxon>
        <taxon>Bacillota</taxon>
        <taxon>Bacilli</taxon>
        <taxon>Lactobacillales</taxon>
        <taxon>Lactobacillaceae</taxon>
        <taxon>Lacticaseibacillus</taxon>
    </lineage>
</organism>
<reference evidence="6 7" key="1">
    <citation type="journal article" date="2013" name="PLoS ONE">
        <title>Genomic Adaptation of the Lactobacillus casei Group.</title>
        <authorList>
            <person name="Toh H."/>
            <person name="Oshima K."/>
            <person name="Nakano A."/>
            <person name="Takahata M."/>
            <person name="Murakami M."/>
            <person name="Takaki T."/>
            <person name="Nishiyama H."/>
            <person name="Igimi S."/>
            <person name="Hattori M."/>
            <person name="Morita H."/>
        </authorList>
    </citation>
    <scope>NUCLEOTIDE SEQUENCE [LARGE SCALE GENOMIC DNA]</scope>
    <source>
        <strain evidence="6 7">ATCC 393</strain>
    </source>
</reference>
<keyword evidence="3" id="KW-0326">Glycosidase</keyword>
<dbReference type="GO" id="GO:0004556">
    <property type="term" value="F:alpha-amylase activity"/>
    <property type="evidence" value="ECO:0007669"/>
    <property type="project" value="TreeGrafter"/>
</dbReference>
<gene>
    <name evidence="6" type="ORF">LBCZ_0270</name>
</gene>
<dbReference type="SUPFAM" id="SSF51011">
    <property type="entry name" value="Glycosyl hydrolase domain"/>
    <property type="match status" value="1"/>
</dbReference>
<dbReference type="Gene3D" id="3.20.20.80">
    <property type="entry name" value="Glycosidases"/>
    <property type="match status" value="1"/>
</dbReference>
<name>A0AAD1AMU6_LACCA</name>
<dbReference type="Proteomes" id="UP000015560">
    <property type="component" value="Chromosome"/>
</dbReference>
<comment type="similarity">
    <text evidence="1">Belongs to the glycosyl hydrolase 13 family.</text>
</comment>
<protein>
    <submittedName>
        <fullName evidence="6">Truncated oligo-1,6-glucosidase</fullName>
    </submittedName>
</protein>
<proteinExistence type="inferred from homology"/>
<evidence type="ECO:0000259" key="4">
    <source>
        <dbReference type="Pfam" id="PF00128"/>
    </source>
</evidence>
<accession>A0AAD1AMU6</accession>
<evidence type="ECO:0000256" key="2">
    <source>
        <dbReference type="ARBA" id="ARBA00022801"/>
    </source>
</evidence>
<dbReference type="GO" id="GO:0009313">
    <property type="term" value="P:oligosaccharide catabolic process"/>
    <property type="evidence" value="ECO:0007669"/>
    <property type="project" value="TreeGrafter"/>
</dbReference>
<dbReference type="Pfam" id="PF16657">
    <property type="entry name" value="Malt_amylase_C"/>
    <property type="match status" value="1"/>
</dbReference>
<evidence type="ECO:0000313" key="7">
    <source>
        <dbReference type="Proteomes" id="UP000015560"/>
    </source>
</evidence>
<dbReference type="FunFam" id="2.60.40.1180:FF:000007">
    <property type="entry name" value="Sucrose isomerase"/>
    <property type="match status" value="1"/>
</dbReference>
<keyword evidence="2" id="KW-0378">Hydrolase</keyword>
<feature type="domain" description="Glycosyl hydrolase family 13 catalytic" evidence="4">
    <location>
        <begin position="7"/>
        <end position="74"/>
    </location>
</feature>
<dbReference type="InterPro" id="IPR013780">
    <property type="entry name" value="Glyco_hydro_b"/>
</dbReference>
<dbReference type="Pfam" id="PF00128">
    <property type="entry name" value="Alpha-amylase"/>
    <property type="match status" value="1"/>
</dbReference>
<dbReference type="SUPFAM" id="SSF51445">
    <property type="entry name" value="(Trans)glycosidases"/>
    <property type="match status" value="1"/>
</dbReference>
<dbReference type="InterPro" id="IPR017853">
    <property type="entry name" value="GH"/>
</dbReference>
<dbReference type="EMBL" id="AP012544">
    <property type="protein sequence ID" value="BAN73438.1"/>
    <property type="molecule type" value="Genomic_DNA"/>
</dbReference>